<keyword evidence="2" id="KW-1133">Transmembrane helix</keyword>
<feature type="compositionally biased region" description="Polar residues" evidence="1">
    <location>
        <begin position="90"/>
        <end position="111"/>
    </location>
</feature>
<dbReference type="eggNOG" id="ENOG50343EJ">
    <property type="taxonomic scope" value="Bacteria"/>
</dbReference>
<sequence>MSVSFFIVFLNSLSLIHFFLSFGVKIMKISLIGFLAVSTLSLVPVSAVADQANVQTSGQVSTQIGDGNTSHQRTTQSNHNSRRGRGENIGSVQDSYQDSFQEGDNNNSSQIVNQRNRVRQGRR</sequence>
<keyword evidence="2" id="KW-0812">Transmembrane</keyword>
<dbReference type="EMBL" id="CP000806">
    <property type="protein sequence ID" value="ACB51952.1"/>
    <property type="molecule type" value="Genomic_DNA"/>
</dbReference>
<evidence type="ECO:0000313" key="3">
    <source>
        <dbReference type="EMBL" id="ACB51952.1"/>
    </source>
</evidence>
<name>B1WSG6_CROS5</name>
<protein>
    <submittedName>
        <fullName evidence="3">Uncharacterized protein</fullName>
    </submittedName>
</protein>
<evidence type="ECO:0000256" key="1">
    <source>
        <dbReference type="SAM" id="MobiDB-lite"/>
    </source>
</evidence>
<evidence type="ECO:0000256" key="2">
    <source>
        <dbReference type="SAM" id="Phobius"/>
    </source>
</evidence>
<keyword evidence="4" id="KW-1185">Reference proteome</keyword>
<dbReference type="AlphaFoldDB" id="B1WSG6"/>
<dbReference type="KEGG" id="cyt:cce_2604"/>
<evidence type="ECO:0000313" key="4">
    <source>
        <dbReference type="Proteomes" id="UP000001203"/>
    </source>
</evidence>
<dbReference type="Proteomes" id="UP000001203">
    <property type="component" value="Chromosome circular"/>
</dbReference>
<reference evidence="3 4" key="1">
    <citation type="journal article" date="2008" name="Proc. Natl. Acad. Sci. U.S.A.">
        <title>The genome of Cyanothece 51142, a unicellular diazotrophic cyanobacterium important in the marine nitrogen cycle.</title>
        <authorList>
            <person name="Welsh E.A."/>
            <person name="Liberton M."/>
            <person name="Stoeckel J."/>
            <person name="Loh T."/>
            <person name="Elvitigala T."/>
            <person name="Wang C."/>
            <person name="Wollam A."/>
            <person name="Fulton R.S."/>
            <person name="Clifton S.W."/>
            <person name="Jacobs J.M."/>
            <person name="Aurora R."/>
            <person name="Ghosh B.K."/>
            <person name="Sherman L.A."/>
            <person name="Smith R.D."/>
            <person name="Wilson R.K."/>
            <person name="Pakrasi H.B."/>
        </authorList>
    </citation>
    <scope>NUCLEOTIDE SEQUENCE [LARGE SCALE GENOMIC DNA]</scope>
    <source>
        <strain evidence="4">ATCC 51142 / BH68</strain>
    </source>
</reference>
<keyword evidence="2" id="KW-0472">Membrane</keyword>
<feature type="region of interest" description="Disordered" evidence="1">
    <location>
        <begin position="58"/>
        <end position="123"/>
    </location>
</feature>
<feature type="transmembrane region" description="Helical" evidence="2">
    <location>
        <begin position="6"/>
        <end position="24"/>
    </location>
</feature>
<gene>
    <name evidence="3" type="ordered locus">cce_2604</name>
</gene>
<proteinExistence type="predicted"/>
<feature type="compositionally biased region" description="Polar residues" evidence="1">
    <location>
        <begin position="58"/>
        <end position="79"/>
    </location>
</feature>
<accession>B1WSG6</accession>
<dbReference type="STRING" id="43989.cce_2604"/>
<organism evidence="3 4">
    <name type="scientific">Crocosphaera subtropica (strain ATCC 51142 / BH68)</name>
    <name type="common">Cyanothece sp. (strain ATCC 51142)</name>
    <dbReference type="NCBI Taxonomy" id="43989"/>
    <lineage>
        <taxon>Bacteria</taxon>
        <taxon>Bacillati</taxon>
        <taxon>Cyanobacteriota</taxon>
        <taxon>Cyanophyceae</taxon>
        <taxon>Oscillatoriophycideae</taxon>
        <taxon>Chroococcales</taxon>
        <taxon>Aphanothecaceae</taxon>
        <taxon>Crocosphaera</taxon>
        <taxon>Crocosphaera subtropica</taxon>
    </lineage>
</organism>
<dbReference type="HOGENOM" id="CLU_163894_0_0_3"/>